<dbReference type="PANTHER" id="PTHR34818">
    <property type="entry name" value="PROTEIN BLI-3"/>
    <property type="match status" value="1"/>
</dbReference>
<dbReference type="EMBL" id="CP051677">
    <property type="protein sequence ID" value="QJD77032.1"/>
    <property type="molecule type" value="Genomic_DNA"/>
</dbReference>
<protein>
    <submittedName>
        <fullName evidence="2">Pyridoxamine 5'-phosphate oxidase family protein</fullName>
    </submittedName>
</protein>
<dbReference type="RefSeq" id="WP_169548976.1">
    <property type="nucleotide sequence ID" value="NZ_CP051677.1"/>
</dbReference>
<dbReference type="Proteomes" id="UP000501128">
    <property type="component" value="Chromosome"/>
</dbReference>
<evidence type="ECO:0000313" key="3">
    <source>
        <dbReference type="Proteomes" id="UP000501128"/>
    </source>
</evidence>
<organism evidence="2 3">
    <name type="scientific">Spirosoma rhododendri</name>
    <dbReference type="NCBI Taxonomy" id="2728024"/>
    <lineage>
        <taxon>Bacteria</taxon>
        <taxon>Pseudomonadati</taxon>
        <taxon>Bacteroidota</taxon>
        <taxon>Cytophagia</taxon>
        <taxon>Cytophagales</taxon>
        <taxon>Cytophagaceae</taxon>
        <taxon>Spirosoma</taxon>
    </lineage>
</organism>
<dbReference type="InterPro" id="IPR052917">
    <property type="entry name" value="Stress-Dev_Protein"/>
</dbReference>
<dbReference type="KEGG" id="srho:HH216_00320"/>
<dbReference type="Gene3D" id="2.30.110.10">
    <property type="entry name" value="Electron Transport, Fmn-binding Protein, Chain A"/>
    <property type="match status" value="1"/>
</dbReference>
<proteinExistence type="predicted"/>
<evidence type="ECO:0000259" key="1">
    <source>
        <dbReference type="Pfam" id="PF16242"/>
    </source>
</evidence>
<dbReference type="SUPFAM" id="SSF50475">
    <property type="entry name" value="FMN-binding split barrel"/>
    <property type="match status" value="1"/>
</dbReference>
<feature type="domain" description="General stress protein FMN-binding split barrel" evidence="1">
    <location>
        <begin position="12"/>
        <end position="155"/>
    </location>
</feature>
<dbReference type="AlphaFoldDB" id="A0A7L5DI35"/>
<gene>
    <name evidence="2" type="ORF">HH216_00320</name>
</gene>
<keyword evidence="3" id="KW-1185">Reference proteome</keyword>
<accession>A0A7L5DI35</accession>
<name>A0A7L5DI35_9BACT</name>
<reference evidence="2 3" key="1">
    <citation type="submission" date="2020-04" db="EMBL/GenBank/DDBJ databases">
        <title>Genome sequencing of novel species.</title>
        <authorList>
            <person name="Heo J."/>
            <person name="Kim S.-J."/>
            <person name="Kim J.-S."/>
            <person name="Hong S.-B."/>
            <person name="Kwon S.-W."/>
        </authorList>
    </citation>
    <scope>NUCLEOTIDE SEQUENCE [LARGE SCALE GENOMIC DNA]</scope>
    <source>
        <strain evidence="2 3">CJU-R4</strain>
    </source>
</reference>
<sequence length="170" mass="18902">MEAQRTLNSLEIDKLRDKITDIRIAMLTTQETDGDFHTRPMAASEMDPDGTMWFFTYDNSNKVAEIHQNNRVALGFSDTSSEVYVSVTGRADVVKDQAKINDLWNDALKTWFPQGKDDPSISLLKVTIHAGEFWDQPGGKAGKLLAIAKGALTGSADHTNRNEKFGDEPK</sequence>
<evidence type="ECO:0000313" key="2">
    <source>
        <dbReference type="EMBL" id="QJD77032.1"/>
    </source>
</evidence>
<dbReference type="Pfam" id="PF16242">
    <property type="entry name" value="Pyrid_ox_like"/>
    <property type="match status" value="1"/>
</dbReference>
<dbReference type="PANTHER" id="PTHR34818:SF1">
    <property type="entry name" value="PROTEIN BLI-3"/>
    <property type="match status" value="1"/>
</dbReference>
<dbReference type="InterPro" id="IPR012349">
    <property type="entry name" value="Split_barrel_FMN-bd"/>
</dbReference>
<dbReference type="InterPro" id="IPR038725">
    <property type="entry name" value="YdaG_split_barrel_FMN-bd"/>
</dbReference>